<reference evidence="3" key="1">
    <citation type="submission" date="2016-09" db="EMBL/GenBank/DDBJ databases">
        <authorList>
            <person name="Greninger A.L."/>
            <person name="Jerome K.R."/>
            <person name="Mcnair B."/>
            <person name="Wallis C."/>
            <person name="Fang F."/>
        </authorList>
    </citation>
    <scope>NUCLEOTIDE SEQUENCE [LARGE SCALE GENOMIC DNA]</scope>
    <source>
        <strain evidence="3">M6</strain>
    </source>
</reference>
<dbReference type="Proteomes" id="UP000094053">
    <property type="component" value="Unassembled WGS sequence"/>
</dbReference>
<evidence type="ECO:0000313" key="3">
    <source>
        <dbReference type="Proteomes" id="UP000094053"/>
    </source>
</evidence>
<gene>
    <name evidence="2" type="ORF">BHQ18_11660</name>
</gene>
<comment type="caution">
    <text evidence="2">The sequence shown here is derived from an EMBL/GenBank/DDBJ whole genome shotgun (WGS) entry which is preliminary data.</text>
</comment>
<sequence length="106" mass="11546">MTVKDDLLNDFPHVYPGLARPEVEQLLTLLDKSASTGGGFGMSIAAALKPLVPDIASRLESYKQSDVNDYVRMLRGATVLLLQRWQPEDQPPPPESVADEVAALEA</sequence>
<evidence type="ECO:0000313" key="2">
    <source>
        <dbReference type="EMBL" id="ODQ90096.1"/>
    </source>
</evidence>
<name>A0A1E3RJN7_MYCFV</name>
<dbReference type="EMBL" id="MIHA01000007">
    <property type="protein sequence ID" value="ODQ90096.1"/>
    <property type="molecule type" value="Genomic_DNA"/>
</dbReference>
<dbReference type="AlphaFoldDB" id="A0A1E3RJN7"/>
<dbReference type="OrthoDB" id="4625800at2"/>
<accession>A0A1E3RJN7</accession>
<dbReference type="STRING" id="1776.BHQ18_11660"/>
<proteinExistence type="predicted"/>
<dbReference type="RefSeq" id="WP_069413765.1">
    <property type="nucleotide sequence ID" value="NZ_JACKUL010000029.1"/>
</dbReference>
<evidence type="ECO:0000256" key="1">
    <source>
        <dbReference type="SAM" id="MobiDB-lite"/>
    </source>
</evidence>
<protein>
    <submittedName>
        <fullName evidence="2">Uncharacterized protein</fullName>
    </submittedName>
</protein>
<organism evidence="2 3">
    <name type="scientific">Mycolicibacterium flavescens</name>
    <name type="common">Mycobacterium flavescens</name>
    <dbReference type="NCBI Taxonomy" id="1776"/>
    <lineage>
        <taxon>Bacteria</taxon>
        <taxon>Bacillati</taxon>
        <taxon>Actinomycetota</taxon>
        <taxon>Actinomycetes</taxon>
        <taxon>Mycobacteriales</taxon>
        <taxon>Mycobacteriaceae</taxon>
        <taxon>Mycolicibacterium</taxon>
    </lineage>
</organism>
<feature type="region of interest" description="Disordered" evidence="1">
    <location>
        <begin position="85"/>
        <end position="106"/>
    </location>
</feature>
<keyword evidence="3" id="KW-1185">Reference proteome</keyword>